<feature type="domain" description="DUF4124" evidence="2">
    <location>
        <begin position="21"/>
        <end position="69"/>
    </location>
</feature>
<feature type="signal peptide" evidence="1">
    <location>
        <begin position="1"/>
        <end position="24"/>
    </location>
</feature>
<dbReference type="InterPro" id="IPR025392">
    <property type="entry name" value="DUF4124"/>
</dbReference>
<gene>
    <name evidence="3" type="ORF">ACFOW3_09395</name>
</gene>
<accession>A0ABV8D8N2</accession>
<keyword evidence="1" id="KW-0732">Signal</keyword>
<reference evidence="4" key="1">
    <citation type="journal article" date="2019" name="Int. J. Syst. Evol. Microbiol.">
        <title>The Global Catalogue of Microorganisms (GCM) 10K type strain sequencing project: providing services to taxonomists for standard genome sequencing and annotation.</title>
        <authorList>
            <consortium name="The Broad Institute Genomics Platform"/>
            <consortium name="The Broad Institute Genome Sequencing Center for Infectious Disease"/>
            <person name="Wu L."/>
            <person name="Ma J."/>
        </authorList>
    </citation>
    <scope>NUCLEOTIDE SEQUENCE [LARGE SCALE GENOMIC DNA]</scope>
    <source>
        <strain evidence="4">CCUG 2113</strain>
    </source>
</reference>
<dbReference type="RefSeq" id="WP_055401547.1">
    <property type="nucleotide sequence ID" value="NZ_JAMXAX010000145.1"/>
</dbReference>
<organism evidence="3 4">
    <name type="scientific">Acidovorax facilis</name>
    <dbReference type="NCBI Taxonomy" id="12917"/>
    <lineage>
        <taxon>Bacteria</taxon>
        <taxon>Pseudomonadati</taxon>
        <taxon>Pseudomonadota</taxon>
        <taxon>Betaproteobacteria</taxon>
        <taxon>Burkholderiales</taxon>
        <taxon>Comamonadaceae</taxon>
        <taxon>Acidovorax</taxon>
    </lineage>
</organism>
<dbReference type="Proteomes" id="UP001595693">
    <property type="component" value="Unassembled WGS sequence"/>
</dbReference>
<comment type="caution">
    <text evidence="3">The sequence shown here is derived from an EMBL/GenBank/DDBJ whole genome shotgun (WGS) entry which is preliminary data.</text>
</comment>
<sequence length="162" mass="17654">MRLTRIAPGVLLAHLALGASLAHATEQILYKSVLPDGTVSYSDKPIPGTRAEPLAVEPHPANPKAAQAAEISAVKRREQMLRDFDARAARAAELDQHIPVAASVAEQARELARRGAAVQEGDRQGRRLTSEYFRRQQLLQTAQAQAEVRLDALVQQRAALQP</sequence>
<name>A0ABV8D8N2_9BURK</name>
<evidence type="ECO:0000256" key="1">
    <source>
        <dbReference type="SAM" id="SignalP"/>
    </source>
</evidence>
<keyword evidence="4" id="KW-1185">Reference proteome</keyword>
<evidence type="ECO:0000259" key="2">
    <source>
        <dbReference type="Pfam" id="PF13511"/>
    </source>
</evidence>
<feature type="chain" id="PRO_5046517859" evidence="1">
    <location>
        <begin position="25"/>
        <end position="162"/>
    </location>
</feature>
<evidence type="ECO:0000313" key="3">
    <source>
        <dbReference type="EMBL" id="MFC3934841.1"/>
    </source>
</evidence>
<evidence type="ECO:0000313" key="4">
    <source>
        <dbReference type="Proteomes" id="UP001595693"/>
    </source>
</evidence>
<dbReference type="EMBL" id="JBHSAJ010000025">
    <property type="protein sequence ID" value="MFC3934841.1"/>
    <property type="molecule type" value="Genomic_DNA"/>
</dbReference>
<dbReference type="Pfam" id="PF13511">
    <property type="entry name" value="DUF4124"/>
    <property type="match status" value="1"/>
</dbReference>
<protein>
    <submittedName>
        <fullName evidence="3">DUF4124 domain-containing protein</fullName>
    </submittedName>
</protein>
<proteinExistence type="predicted"/>